<evidence type="ECO:0000313" key="1">
    <source>
        <dbReference type="EMBL" id="KAH3781471.1"/>
    </source>
</evidence>
<keyword evidence="2" id="KW-1185">Reference proteome</keyword>
<reference evidence="1" key="2">
    <citation type="submission" date="2020-11" db="EMBL/GenBank/DDBJ databases">
        <authorList>
            <person name="McCartney M.A."/>
            <person name="Auch B."/>
            <person name="Kono T."/>
            <person name="Mallez S."/>
            <person name="Becker A."/>
            <person name="Gohl D.M."/>
            <person name="Silverstein K.A.T."/>
            <person name="Koren S."/>
            <person name="Bechman K.B."/>
            <person name="Herman A."/>
            <person name="Abrahante J.E."/>
            <person name="Garbe J."/>
        </authorList>
    </citation>
    <scope>NUCLEOTIDE SEQUENCE</scope>
    <source>
        <strain evidence="1">Duluth1</strain>
        <tissue evidence="1">Whole animal</tissue>
    </source>
</reference>
<organism evidence="1 2">
    <name type="scientific">Dreissena polymorpha</name>
    <name type="common">Zebra mussel</name>
    <name type="synonym">Mytilus polymorpha</name>
    <dbReference type="NCBI Taxonomy" id="45954"/>
    <lineage>
        <taxon>Eukaryota</taxon>
        <taxon>Metazoa</taxon>
        <taxon>Spiralia</taxon>
        <taxon>Lophotrochozoa</taxon>
        <taxon>Mollusca</taxon>
        <taxon>Bivalvia</taxon>
        <taxon>Autobranchia</taxon>
        <taxon>Heteroconchia</taxon>
        <taxon>Euheterodonta</taxon>
        <taxon>Imparidentia</taxon>
        <taxon>Neoheterodontei</taxon>
        <taxon>Myida</taxon>
        <taxon>Dreissenoidea</taxon>
        <taxon>Dreissenidae</taxon>
        <taxon>Dreissena</taxon>
    </lineage>
</organism>
<proteinExistence type="predicted"/>
<dbReference type="EMBL" id="JAIWYP010000008">
    <property type="protein sequence ID" value="KAH3781471.1"/>
    <property type="molecule type" value="Genomic_DNA"/>
</dbReference>
<sequence length="81" mass="8911">MLIGNLRRVRREFGNVGSFRIVTFRRLGGAPFATILRLVVSSLADASVSSWSVLVANEARSLLQKIDSRGLIFCGWLSKSS</sequence>
<reference evidence="1" key="1">
    <citation type="journal article" date="2019" name="bioRxiv">
        <title>The Genome of the Zebra Mussel, Dreissena polymorpha: A Resource for Invasive Species Research.</title>
        <authorList>
            <person name="McCartney M.A."/>
            <person name="Auch B."/>
            <person name="Kono T."/>
            <person name="Mallez S."/>
            <person name="Zhang Y."/>
            <person name="Obille A."/>
            <person name="Becker A."/>
            <person name="Abrahante J.E."/>
            <person name="Garbe J."/>
            <person name="Badalamenti J.P."/>
            <person name="Herman A."/>
            <person name="Mangelson H."/>
            <person name="Liachko I."/>
            <person name="Sullivan S."/>
            <person name="Sone E.D."/>
            <person name="Koren S."/>
            <person name="Silverstein K.A.T."/>
            <person name="Beckman K.B."/>
            <person name="Gohl D.M."/>
        </authorList>
    </citation>
    <scope>NUCLEOTIDE SEQUENCE</scope>
    <source>
        <strain evidence="1">Duluth1</strain>
        <tissue evidence="1">Whole animal</tissue>
    </source>
</reference>
<accession>A0A9D4EKU0</accession>
<protein>
    <submittedName>
        <fullName evidence="1">Uncharacterized protein</fullName>
    </submittedName>
</protein>
<gene>
    <name evidence="1" type="ORF">DPMN_159301</name>
</gene>
<comment type="caution">
    <text evidence="1">The sequence shown here is derived from an EMBL/GenBank/DDBJ whole genome shotgun (WGS) entry which is preliminary data.</text>
</comment>
<dbReference type="AlphaFoldDB" id="A0A9D4EKU0"/>
<evidence type="ECO:0000313" key="2">
    <source>
        <dbReference type="Proteomes" id="UP000828390"/>
    </source>
</evidence>
<dbReference type="Proteomes" id="UP000828390">
    <property type="component" value="Unassembled WGS sequence"/>
</dbReference>
<name>A0A9D4EKU0_DREPO</name>